<evidence type="ECO:0000313" key="2">
    <source>
        <dbReference type="Proteomes" id="UP000075883"/>
    </source>
</evidence>
<protein>
    <submittedName>
        <fullName evidence="1">Uncharacterized protein</fullName>
    </submittedName>
</protein>
<dbReference type="Proteomes" id="UP000075883">
    <property type="component" value="Unassembled WGS sequence"/>
</dbReference>
<dbReference type="AlphaFoldDB" id="A0A182MGE9"/>
<reference evidence="2" key="1">
    <citation type="submission" date="2013-09" db="EMBL/GenBank/DDBJ databases">
        <title>The Genome Sequence of Anopheles culicifacies species A.</title>
        <authorList>
            <consortium name="The Broad Institute Genomics Platform"/>
            <person name="Neafsey D.E."/>
            <person name="Besansky N."/>
            <person name="Howell P."/>
            <person name="Walton C."/>
            <person name="Young S.K."/>
            <person name="Zeng Q."/>
            <person name="Gargeya S."/>
            <person name="Fitzgerald M."/>
            <person name="Haas B."/>
            <person name="Abouelleil A."/>
            <person name="Allen A.W."/>
            <person name="Alvarado L."/>
            <person name="Arachchi H.M."/>
            <person name="Berlin A.M."/>
            <person name="Chapman S.B."/>
            <person name="Gainer-Dewar J."/>
            <person name="Goldberg J."/>
            <person name="Griggs A."/>
            <person name="Gujja S."/>
            <person name="Hansen M."/>
            <person name="Howarth C."/>
            <person name="Imamovic A."/>
            <person name="Ireland A."/>
            <person name="Larimer J."/>
            <person name="McCowan C."/>
            <person name="Murphy C."/>
            <person name="Pearson M."/>
            <person name="Poon T.W."/>
            <person name="Priest M."/>
            <person name="Roberts A."/>
            <person name="Saif S."/>
            <person name="Shea T."/>
            <person name="Sisk P."/>
            <person name="Sykes S."/>
            <person name="Wortman J."/>
            <person name="Nusbaum C."/>
            <person name="Birren B."/>
        </authorList>
    </citation>
    <scope>NUCLEOTIDE SEQUENCE [LARGE SCALE GENOMIC DNA]</scope>
    <source>
        <strain evidence="2">A-37</strain>
    </source>
</reference>
<dbReference type="EnsemblMetazoa" id="ACUA017689-RA">
    <property type="protein sequence ID" value="ACUA017689-PA"/>
    <property type="gene ID" value="ACUA017689"/>
</dbReference>
<reference evidence="1" key="2">
    <citation type="submission" date="2020-05" db="UniProtKB">
        <authorList>
            <consortium name="EnsemblMetazoa"/>
        </authorList>
    </citation>
    <scope>IDENTIFICATION</scope>
    <source>
        <strain evidence="1">A-37</strain>
    </source>
</reference>
<name>A0A182MGE9_9DIPT</name>
<accession>A0A182MGE9</accession>
<dbReference type="EMBL" id="AXCM01013620">
    <property type="status" value="NOT_ANNOTATED_CDS"/>
    <property type="molecule type" value="Genomic_DNA"/>
</dbReference>
<proteinExistence type="predicted"/>
<evidence type="ECO:0000313" key="1">
    <source>
        <dbReference type="EnsemblMetazoa" id="ACUA017689-PA"/>
    </source>
</evidence>
<sequence>MAEEIAVPIFERAGSNPIRTVPQYACLTILLRYPTSPVPFPKQFRFDAGIQSNPPRVQCVRSFGFISCHIVTWRRRLGSGRARNRVACPRQEAGSSLSAEECCKER</sequence>
<keyword evidence="2" id="KW-1185">Reference proteome</keyword>
<dbReference type="VEuPathDB" id="VectorBase:ACUA017689"/>
<organism evidence="1 2">
    <name type="scientific">Anopheles culicifacies</name>
    <dbReference type="NCBI Taxonomy" id="139723"/>
    <lineage>
        <taxon>Eukaryota</taxon>
        <taxon>Metazoa</taxon>
        <taxon>Ecdysozoa</taxon>
        <taxon>Arthropoda</taxon>
        <taxon>Hexapoda</taxon>
        <taxon>Insecta</taxon>
        <taxon>Pterygota</taxon>
        <taxon>Neoptera</taxon>
        <taxon>Endopterygota</taxon>
        <taxon>Diptera</taxon>
        <taxon>Nematocera</taxon>
        <taxon>Culicoidea</taxon>
        <taxon>Culicidae</taxon>
        <taxon>Anophelinae</taxon>
        <taxon>Anopheles</taxon>
        <taxon>culicifacies species complex</taxon>
    </lineage>
</organism>